<dbReference type="Proteomes" id="UP000770717">
    <property type="component" value="Unassembled WGS sequence"/>
</dbReference>
<organism evidence="2 3">
    <name type="scientific">Eleutherodactylus coqui</name>
    <name type="common">Puerto Rican coqui</name>
    <dbReference type="NCBI Taxonomy" id="57060"/>
    <lineage>
        <taxon>Eukaryota</taxon>
        <taxon>Metazoa</taxon>
        <taxon>Chordata</taxon>
        <taxon>Craniata</taxon>
        <taxon>Vertebrata</taxon>
        <taxon>Euteleostomi</taxon>
        <taxon>Amphibia</taxon>
        <taxon>Batrachia</taxon>
        <taxon>Anura</taxon>
        <taxon>Neobatrachia</taxon>
        <taxon>Hyloidea</taxon>
        <taxon>Eleutherodactylidae</taxon>
        <taxon>Eleutherodactylinae</taxon>
        <taxon>Eleutherodactylus</taxon>
        <taxon>Eleutherodactylus</taxon>
    </lineage>
</organism>
<feature type="compositionally biased region" description="Basic and acidic residues" evidence="1">
    <location>
        <begin position="25"/>
        <end position="43"/>
    </location>
</feature>
<keyword evidence="3" id="KW-1185">Reference proteome</keyword>
<reference evidence="2" key="1">
    <citation type="thesis" date="2020" institute="ProQuest LLC" country="789 East Eisenhower Parkway, Ann Arbor, MI, USA">
        <title>Comparative Genomics and Chromosome Evolution.</title>
        <authorList>
            <person name="Mudd A.B."/>
        </authorList>
    </citation>
    <scope>NUCLEOTIDE SEQUENCE</scope>
    <source>
        <strain evidence="2">HN-11 Male</strain>
        <tissue evidence="2">Kidney and liver</tissue>
    </source>
</reference>
<comment type="caution">
    <text evidence="2">The sequence shown here is derived from an EMBL/GenBank/DDBJ whole genome shotgun (WGS) entry which is preliminary data.</text>
</comment>
<gene>
    <name evidence="2" type="ORF">GDO78_018946</name>
</gene>
<accession>A0A8J6EJG5</accession>
<evidence type="ECO:0000256" key="1">
    <source>
        <dbReference type="SAM" id="MobiDB-lite"/>
    </source>
</evidence>
<sequence>MQRLAAQQPESKTGQRVGGEAMLSARHEAQKRTKSAKLQEHRANGRNPQVCFRFPLMFAPAYLGARCNGPGFPHHQVGRDI</sequence>
<dbReference type="AlphaFoldDB" id="A0A8J6EJG5"/>
<evidence type="ECO:0000313" key="2">
    <source>
        <dbReference type="EMBL" id="KAG9470070.1"/>
    </source>
</evidence>
<evidence type="ECO:0000313" key="3">
    <source>
        <dbReference type="Proteomes" id="UP000770717"/>
    </source>
</evidence>
<protein>
    <submittedName>
        <fullName evidence="2">Uncharacterized protein</fullName>
    </submittedName>
</protein>
<dbReference type="EMBL" id="WNTK01000362">
    <property type="protein sequence ID" value="KAG9470070.1"/>
    <property type="molecule type" value="Genomic_DNA"/>
</dbReference>
<proteinExistence type="predicted"/>
<name>A0A8J6EJG5_ELECQ</name>
<feature type="region of interest" description="Disordered" evidence="1">
    <location>
        <begin position="1"/>
        <end position="44"/>
    </location>
</feature>